<dbReference type="OMA" id="DICHLVC"/>
<evidence type="ECO:0000256" key="12">
    <source>
        <dbReference type="ARBA" id="ARBA00022989"/>
    </source>
</evidence>
<dbReference type="GO" id="GO:0090557">
    <property type="term" value="P:establishment of endothelial intestinal barrier"/>
    <property type="evidence" value="ECO:0007669"/>
    <property type="project" value="TreeGrafter"/>
</dbReference>
<keyword evidence="7" id="KW-0597">Phosphoprotein</keyword>
<evidence type="ECO:0000259" key="20">
    <source>
        <dbReference type="PROSITE" id="PS50835"/>
    </source>
</evidence>
<evidence type="ECO:0000256" key="3">
    <source>
        <dbReference type="ARBA" id="ARBA00008637"/>
    </source>
</evidence>
<dbReference type="InParanoid" id="A0A669DX69"/>
<feature type="signal peptide" evidence="19">
    <location>
        <begin position="1"/>
        <end position="21"/>
    </location>
</feature>
<dbReference type="AlphaFoldDB" id="A0A669DX69"/>
<keyword evidence="22" id="KW-1185">Reference proteome</keyword>
<dbReference type="FunCoup" id="A0A669DX69">
    <property type="interactions" value="445"/>
</dbReference>
<dbReference type="InterPro" id="IPR013106">
    <property type="entry name" value="Ig_V-set"/>
</dbReference>
<dbReference type="GO" id="GO:0050892">
    <property type="term" value="P:intestinal absorption"/>
    <property type="evidence" value="ECO:0007669"/>
    <property type="project" value="TreeGrafter"/>
</dbReference>
<keyword evidence="12" id="KW-1133">Transmembrane helix</keyword>
<dbReference type="GO" id="GO:0005923">
    <property type="term" value="C:bicellular tight junction"/>
    <property type="evidence" value="ECO:0007669"/>
    <property type="project" value="UniProtKB-SubCell"/>
</dbReference>
<dbReference type="SUPFAM" id="SSF48726">
    <property type="entry name" value="Immunoglobulin"/>
    <property type="match status" value="2"/>
</dbReference>
<dbReference type="InterPro" id="IPR042456">
    <property type="entry name" value="F11R"/>
</dbReference>
<comment type="similarity">
    <text evidence="3">Belongs to the immunoglobulin superfamily.</text>
</comment>
<keyword evidence="10" id="KW-0677">Repeat</keyword>
<dbReference type="SMART" id="SM00406">
    <property type="entry name" value="IGv"/>
    <property type="match status" value="1"/>
</dbReference>
<evidence type="ECO:0000256" key="4">
    <source>
        <dbReference type="ARBA" id="ARBA00016608"/>
    </source>
</evidence>
<keyword evidence="16" id="KW-0393">Immunoglobulin domain</keyword>
<evidence type="ECO:0000256" key="6">
    <source>
        <dbReference type="ARBA" id="ARBA00022475"/>
    </source>
</evidence>
<keyword evidence="5" id="KW-0796">Tight junction</keyword>
<dbReference type="Gene3D" id="2.60.40.10">
    <property type="entry name" value="Immunoglobulins"/>
    <property type="match status" value="2"/>
</dbReference>
<evidence type="ECO:0000256" key="2">
    <source>
        <dbReference type="ARBA" id="ARBA00004435"/>
    </source>
</evidence>
<evidence type="ECO:0000256" key="9">
    <source>
        <dbReference type="ARBA" id="ARBA00022729"/>
    </source>
</evidence>
<evidence type="ECO:0000256" key="7">
    <source>
        <dbReference type="ARBA" id="ARBA00022553"/>
    </source>
</evidence>
<evidence type="ECO:0000256" key="11">
    <source>
        <dbReference type="ARBA" id="ARBA00022949"/>
    </source>
</evidence>
<organism evidence="21 22">
    <name type="scientific">Oreochromis niloticus</name>
    <name type="common">Nile tilapia</name>
    <name type="synonym">Tilapia nilotica</name>
    <dbReference type="NCBI Taxonomy" id="8128"/>
    <lineage>
        <taxon>Eukaryota</taxon>
        <taxon>Metazoa</taxon>
        <taxon>Chordata</taxon>
        <taxon>Craniata</taxon>
        <taxon>Vertebrata</taxon>
        <taxon>Euteleostomi</taxon>
        <taxon>Actinopterygii</taxon>
        <taxon>Neopterygii</taxon>
        <taxon>Teleostei</taxon>
        <taxon>Neoteleostei</taxon>
        <taxon>Acanthomorphata</taxon>
        <taxon>Ovalentaria</taxon>
        <taxon>Cichlomorphae</taxon>
        <taxon>Cichliformes</taxon>
        <taxon>Cichlidae</taxon>
        <taxon>African cichlids</taxon>
        <taxon>Pseudocrenilabrinae</taxon>
        <taxon>Oreochromini</taxon>
        <taxon>Oreochromis</taxon>
    </lineage>
</organism>
<dbReference type="GeneTree" id="ENSGT00940000159186"/>
<dbReference type="GO" id="GO:0090559">
    <property type="term" value="P:regulation of membrane permeability"/>
    <property type="evidence" value="ECO:0007669"/>
    <property type="project" value="TreeGrafter"/>
</dbReference>
<feature type="domain" description="Ig-like" evidence="20">
    <location>
        <begin position="129"/>
        <end position="225"/>
    </location>
</feature>
<feature type="domain" description="Ig-like" evidence="20">
    <location>
        <begin position="22"/>
        <end position="122"/>
    </location>
</feature>
<dbReference type="InterPro" id="IPR003598">
    <property type="entry name" value="Ig_sub2"/>
</dbReference>
<reference evidence="22" key="1">
    <citation type="submission" date="2012-01" db="EMBL/GenBank/DDBJ databases">
        <title>The Genome Sequence of Oreochromis niloticus (Nile Tilapia).</title>
        <authorList>
            <consortium name="Broad Institute Genome Assembly Team"/>
            <consortium name="Broad Institute Sequencing Platform"/>
            <person name="Di Palma F."/>
            <person name="Johnson J."/>
            <person name="Lander E.S."/>
            <person name="Lindblad-Toh K."/>
        </authorList>
    </citation>
    <scope>NUCLEOTIDE SEQUENCE [LARGE SCALE GENOMIC DNA]</scope>
</reference>
<comment type="subunit">
    <text evidence="18">Interacts with the ninth PDZ domain of MPDZ. Interacts with the first PDZ domain of PARD3. The association between PARD3 and PARD6B probably disrupts this interaction. Interacts with ITGAL (via I-domain). Interacts with CD151.</text>
</comment>
<dbReference type="PANTHER" id="PTHR45113:SF1">
    <property type="entry name" value="JUNCTIONAL ADHESION MOLECULE A"/>
    <property type="match status" value="1"/>
</dbReference>
<accession>A0A669DX69</accession>
<dbReference type="GO" id="GO:0005886">
    <property type="term" value="C:plasma membrane"/>
    <property type="evidence" value="ECO:0007669"/>
    <property type="project" value="UniProtKB-SubCell"/>
</dbReference>
<evidence type="ECO:0000256" key="5">
    <source>
        <dbReference type="ARBA" id="ARBA00022427"/>
    </source>
</evidence>
<reference evidence="21" key="2">
    <citation type="submission" date="2025-08" db="UniProtKB">
        <authorList>
            <consortium name="Ensembl"/>
        </authorList>
    </citation>
    <scope>IDENTIFICATION</scope>
</reference>
<dbReference type="InterPro" id="IPR003599">
    <property type="entry name" value="Ig_sub"/>
</dbReference>
<keyword evidence="13" id="KW-0472">Membrane</keyword>
<reference evidence="21" key="3">
    <citation type="submission" date="2025-09" db="UniProtKB">
        <authorList>
            <consortium name="Ensembl"/>
        </authorList>
    </citation>
    <scope>IDENTIFICATION</scope>
</reference>
<dbReference type="GO" id="GO:0007155">
    <property type="term" value="P:cell adhesion"/>
    <property type="evidence" value="ECO:0007669"/>
    <property type="project" value="InterPro"/>
</dbReference>
<evidence type="ECO:0000256" key="14">
    <source>
        <dbReference type="ARBA" id="ARBA00023157"/>
    </source>
</evidence>
<evidence type="ECO:0000256" key="13">
    <source>
        <dbReference type="ARBA" id="ARBA00023136"/>
    </source>
</evidence>
<dbReference type="SMART" id="SM00409">
    <property type="entry name" value="IG"/>
    <property type="match status" value="2"/>
</dbReference>
<evidence type="ECO:0000313" key="22">
    <source>
        <dbReference type="Proteomes" id="UP000005207"/>
    </source>
</evidence>
<dbReference type="InterPro" id="IPR036179">
    <property type="entry name" value="Ig-like_dom_sf"/>
</dbReference>
<evidence type="ECO:0000256" key="10">
    <source>
        <dbReference type="ARBA" id="ARBA00022737"/>
    </source>
</evidence>
<dbReference type="PANTHER" id="PTHR45113">
    <property type="entry name" value="JUNCTIONAL ADHESION MOLECULE A"/>
    <property type="match status" value="1"/>
</dbReference>
<evidence type="ECO:0000256" key="16">
    <source>
        <dbReference type="ARBA" id="ARBA00023319"/>
    </source>
</evidence>
<evidence type="ECO:0000256" key="19">
    <source>
        <dbReference type="SAM" id="SignalP"/>
    </source>
</evidence>
<proteinExistence type="inferred from homology"/>
<evidence type="ECO:0000256" key="15">
    <source>
        <dbReference type="ARBA" id="ARBA00023180"/>
    </source>
</evidence>
<dbReference type="InterPro" id="IPR013783">
    <property type="entry name" value="Ig-like_fold"/>
</dbReference>
<keyword evidence="8" id="KW-0812">Transmembrane</keyword>
<evidence type="ECO:0000256" key="17">
    <source>
        <dbReference type="ARBA" id="ARBA00030590"/>
    </source>
</evidence>
<protein>
    <recommendedName>
        <fullName evidence="4">Junctional adhesion molecule A</fullName>
    </recommendedName>
    <alternativeName>
        <fullName evidence="17">Junctional adhesion molecule 1</fullName>
    </alternativeName>
</protein>
<feature type="chain" id="PRO_5025612713" description="Junctional adhesion molecule A" evidence="19">
    <location>
        <begin position="22"/>
        <end position="320"/>
    </location>
</feature>
<gene>
    <name evidence="21" type="primary">f11r.1</name>
</gene>
<dbReference type="FunFam" id="2.60.40.10:FF:000342">
    <property type="entry name" value="Junctional adhesion molecule A"/>
    <property type="match status" value="1"/>
</dbReference>
<dbReference type="Ensembl" id="ENSONIT00000056336.1">
    <property type="protein sequence ID" value="ENSONIP00000065118.1"/>
    <property type="gene ID" value="ENSONIG00000005431.2"/>
</dbReference>
<keyword evidence="6" id="KW-1003">Cell membrane</keyword>
<dbReference type="Pfam" id="PF13927">
    <property type="entry name" value="Ig_3"/>
    <property type="match status" value="1"/>
</dbReference>
<evidence type="ECO:0000313" key="21">
    <source>
        <dbReference type="Ensembl" id="ENSONIP00000065118.1"/>
    </source>
</evidence>
<keyword evidence="9 19" id="KW-0732">Signal</keyword>
<dbReference type="SMART" id="SM00408">
    <property type="entry name" value="IGc2"/>
    <property type="match status" value="2"/>
</dbReference>
<keyword evidence="11" id="KW-0965">Cell junction</keyword>
<name>A0A669DX69_ORENI</name>
<evidence type="ECO:0000256" key="8">
    <source>
        <dbReference type="ARBA" id="ARBA00022692"/>
    </source>
</evidence>
<dbReference type="InterPro" id="IPR007110">
    <property type="entry name" value="Ig-like_dom"/>
</dbReference>
<keyword evidence="14" id="KW-1015">Disulfide bond</keyword>
<evidence type="ECO:0000256" key="18">
    <source>
        <dbReference type="ARBA" id="ARBA00046718"/>
    </source>
</evidence>
<keyword evidence="15" id="KW-0325">Glycoprotein</keyword>
<sequence length="320" mass="35398">MTVRGVLWLLLFSGAAIGVSGYTVTTSNANVQVEENKGVDLTCAHSGDFGSNVLLRWKFKDRKGSQVFVVHDGKPTAPYANRLTVYGGSNLRFTTVTRKDTGVYTCEITSGDKTQVGETNVNLTVLVPPSVPYCIVPSSVTTGRTATMYCSDESASPPPTYKWYKNNVLLPDNPSNVAGFKNATYRLNPKTGVLEFPAAAKTDTADYYCESVNSAGPAQRCRAMKMEVRKCPSHFNSKNLLLAELFLAYLTKKVYWFALPCFPVFSSRRPKRRRNCCWCNYSSAAGGPTDICHLVCQKERISACKERKQFKDERVLPPTS</sequence>
<dbReference type="PROSITE" id="PS50835">
    <property type="entry name" value="IG_LIKE"/>
    <property type="match status" value="2"/>
</dbReference>
<comment type="subcellular location">
    <subcellularLocation>
        <location evidence="2">Cell junction</location>
        <location evidence="2">Tight junction</location>
    </subcellularLocation>
    <subcellularLocation>
        <location evidence="1">Cell membrane</location>
        <topology evidence="1">Single-pass type I membrane protein</topology>
    </subcellularLocation>
</comment>
<dbReference type="Proteomes" id="UP000005207">
    <property type="component" value="Linkage group LG10"/>
</dbReference>
<evidence type="ECO:0000256" key="1">
    <source>
        <dbReference type="ARBA" id="ARBA00004251"/>
    </source>
</evidence>
<dbReference type="Pfam" id="PF07686">
    <property type="entry name" value="V-set"/>
    <property type="match status" value="1"/>
</dbReference>